<protein>
    <submittedName>
        <fullName evidence="2">Uncharacterized protein</fullName>
    </submittedName>
</protein>
<dbReference type="GeneID" id="9499003"/>
<name>D9Q1I6_ACIS3</name>
<keyword evidence="1" id="KW-0812">Transmembrane</keyword>
<feature type="transmembrane region" description="Helical" evidence="1">
    <location>
        <begin position="6"/>
        <end position="23"/>
    </location>
</feature>
<reference evidence="2 3" key="1">
    <citation type="journal article" date="2010" name="Appl. Environ. Microbiol.">
        <title>The genome sequence of the crenarchaeon Acidilobus saccharovorans supports a new order, Acidilobales, and suggests an important ecological role in terrestrial acidic hot springs.</title>
        <authorList>
            <person name="Mardanov A.V."/>
            <person name="Svetlitchnyi V.A."/>
            <person name="Beletsky A.V."/>
            <person name="Prokofeva M.I."/>
            <person name="Bonch-Osmolovskaya E.A."/>
            <person name="Ravin N.V."/>
            <person name="Skryabin K.G."/>
        </authorList>
    </citation>
    <scope>NUCLEOTIDE SEQUENCE [LARGE SCALE GENOMIC DNA]</scope>
    <source>
        <strain evidence="3">DSM 16705 / JCM 18335 / VKM B-2471 / 345-15</strain>
    </source>
</reference>
<dbReference type="STRING" id="666510.ASAC_0768"/>
<keyword evidence="1" id="KW-1133">Transmembrane helix</keyword>
<evidence type="ECO:0000256" key="1">
    <source>
        <dbReference type="SAM" id="Phobius"/>
    </source>
</evidence>
<accession>D9Q1I6</accession>
<dbReference type="RefSeq" id="WP_013266686.1">
    <property type="nucleotide sequence ID" value="NC_014374.1"/>
</dbReference>
<dbReference type="Proteomes" id="UP000000346">
    <property type="component" value="Chromosome"/>
</dbReference>
<keyword evidence="1" id="KW-0472">Membrane</keyword>
<sequence>MSLEEILYLSLAVGFIVGLALEGKGSGHLKVLDTTSTIFILALVFSMGLVVGSEVLSIGRSAVSITAASLLIAVLPGILGAYIAEWGLRRLEGRAKGSG</sequence>
<evidence type="ECO:0000313" key="2">
    <source>
        <dbReference type="EMBL" id="ADL19174.1"/>
    </source>
</evidence>
<feature type="transmembrane region" description="Helical" evidence="1">
    <location>
        <begin position="35"/>
        <end position="56"/>
    </location>
</feature>
<dbReference type="AlphaFoldDB" id="D9Q1I6"/>
<dbReference type="HOGENOM" id="CLU_2313621_0_0_2"/>
<proteinExistence type="predicted"/>
<organism evidence="2 3">
    <name type="scientific">Acidilobus saccharovorans (strain DSM 16705 / JCM 18335 / VKM B-2471 / 345-15)</name>
    <dbReference type="NCBI Taxonomy" id="666510"/>
    <lineage>
        <taxon>Archaea</taxon>
        <taxon>Thermoproteota</taxon>
        <taxon>Thermoprotei</taxon>
        <taxon>Acidilobales</taxon>
        <taxon>Acidilobaceae</taxon>
        <taxon>Acidilobus</taxon>
    </lineage>
</organism>
<keyword evidence="3" id="KW-1185">Reference proteome</keyword>
<feature type="transmembrane region" description="Helical" evidence="1">
    <location>
        <begin position="62"/>
        <end position="84"/>
    </location>
</feature>
<dbReference type="InParanoid" id="D9Q1I6"/>
<gene>
    <name evidence="2" type="ordered locus">ASAC_0768</name>
</gene>
<evidence type="ECO:0000313" key="3">
    <source>
        <dbReference type="Proteomes" id="UP000000346"/>
    </source>
</evidence>
<dbReference type="EMBL" id="CP001742">
    <property type="protein sequence ID" value="ADL19174.1"/>
    <property type="molecule type" value="Genomic_DNA"/>
</dbReference>
<dbReference type="KEGG" id="asc:ASAC_0768"/>